<keyword evidence="1" id="KW-1133">Transmembrane helix</keyword>
<feature type="transmembrane region" description="Helical" evidence="1">
    <location>
        <begin position="6"/>
        <end position="25"/>
    </location>
</feature>
<proteinExistence type="predicted"/>
<dbReference type="Proteomes" id="UP000887013">
    <property type="component" value="Unassembled WGS sequence"/>
</dbReference>
<keyword evidence="3" id="KW-1185">Reference proteome</keyword>
<organism evidence="2 3">
    <name type="scientific">Nephila pilipes</name>
    <name type="common">Giant wood spider</name>
    <name type="synonym">Nephila maculata</name>
    <dbReference type="NCBI Taxonomy" id="299642"/>
    <lineage>
        <taxon>Eukaryota</taxon>
        <taxon>Metazoa</taxon>
        <taxon>Ecdysozoa</taxon>
        <taxon>Arthropoda</taxon>
        <taxon>Chelicerata</taxon>
        <taxon>Arachnida</taxon>
        <taxon>Araneae</taxon>
        <taxon>Araneomorphae</taxon>
        <taxon>Entelegynae</taxon>
        <taxon>Araneoidea</taxon>
        <taxon>Nephilidae</taxon>
        <taxon>Nephila</taxon>
    </lineage>
</organism>
<name>A0A8X6UDM1_NEPPI</name>
<evidence type="ECO:0000256" key="1">
    <source>
        <dbReference type="SAM" id="Phobius"/>
    </source>
</evidence>
<accession>A0A8X6UDM1</accession>
<evidence type="ECO:0000313" key="2">
    <source>
        <dbReference type="EMBL" id="GFU06592.1"/>
    </source>
</evidence>
<protein>
    <submittedName>
        <fullName evidence="2">Uncharacterized protein</fullName>
    </submittedName>
</protein>
<comment type="caution">
    <text evidence="2">The sequence shown here is derived from an EMBL/GenBank/DDBJ whole genome shotgun (WGS) entry which is preliminary data.</text>
</comment>
<keyword evidence="1" id="KW-0472">Membrane</keyword>
<evidence type="ECO:0000313" key="3">
    <source>
        <dbReference type="Proteomes" id="UP000887013"/>
    </source>
</evidence>
<dbReference type="AlphaFoldDB" id="A0A8X6UDM1"/>
<feature type="transmembrane region" description="Helical" evidence="1">
    <location>
        <begin position="46"/>
        <end position="68"/>
    </location>
</feature>
<keyword evidence="1" id="KW-0812">Transmembrane</keyword>
<reference evidence="2" key="1">
    <citation type="submission" date="2020-08" db="EMBL/GenBank/DDBJ databases">
        <title>Multicomponent nature underlies the extraordinary mechanical properties of spider dragline silk.</title>
        <authorList>
            <person name="Kono N."/>
            <person name="Nakamura H."/>
            <person name="Mori M."/>
            <person name="Yoshida Y."/>
            <person name="Ohtoshi R."/>
            <person name="Malay A.D."/>
            <person name="Moran D.A.P."/>
            <person name="Tomita M."/>
            <person name="Numata K."/>
            <person name="Arakawa K."/>
        </authorList>
    </citation>
    <scope>NUCLEOTIDE SEQUENCE</scope>
</reference>
<gene>
    <name evidence="2" type="ORF">NPIL_495481</name>
</gene>
<sequence>MHYRPARKSVIVTMHVTITVVSVINTSRHRRRHHHGFSHHFALAHYRFVVTLSAWSVVVVITVTVIVITSRWDTVGGEST</sequence>
<dbReference type="EMBL" id="BMAW01077481">
    <property type="protein sequence ID" value="GFU06592.1"/>
    <property type="molecule type" value="Genomic_DNA"/>
</dbReference>